<evidence type="ECO:0000313" key="3">
    <source>
        <dbReference type="Proteomes" id="UP000629287"/>
    </source>
</evidence>
<dbReference type="AlphaFoldDB" id="A0A8I0TPD4"/>
<proteinExistence type="predicted"/>
<protein>
    <recommendedName>
        <fullName evidence="4">GNAT family N-acetyltransferase</fullName>
    </recommendedName>
</protein>
<reference evidence="2 3" key="1">
    <citation type="submission" date="2020-10" db="EMBL/GenBank/DDBJ databases">
        <title>Sequencing the genomes of 1000 actinobacteria strains.</title>
        <authorList>
            <person name="Klenk H.-P."/>
        </authorList>
    </citation>
    <scope>NUCLEOTIDE SEQUENCE [LARGE SCALE GENOMIC DNA]</scope>
    <source>
        <strain evidence="2 3">DSM 41803</strain>
    </source>
</reference>
<evidence type="ECO:0000313" key="2">
    <source>
        <dbReference type="EMBL" id="MBE1595222.1"/>
    </source>
</evidence>
<feature type="region of interest" description="Disordered" evidence="1">
    <location>
        <begin position="129"/>
        <end position="150"/>
    </location>
</feature>
<dbReference type="Proteomes" id="UP000629287">
    <property type="component" value="Unassembled WGS sequence"/>
</dbReference>
<name>A0A8I0TPD4_9ACTN</name>
<evidence type="ECO:0000256" key="1">
    <source>
        <dbReference type="SAM" id="MobiDB-lite"/>
    </source>
</evidence>
<accession>A0A8I0TPD4</accession>
<organism evidence="2 3">
    <name type="scientific">Streptomyces stelliscabiei</name>
    <dbReference type="NCBI Taxonomy" id="146820"/>
    <lineage>
        <taxon>Bacteria</taxon>
        <taxon>Bacillati</taxon>
        <taxon>Actinomycetota</taxon>
        <taxon>Actinomycetes</taxon>
        <taxon>Kitasatosporales</taxon>
        <taxon>Streptomycetaceae</taxon>
        <taxon>Streptomyces</taxon>
    </lineage>
</organism>
<feature type="compositionally biased region" description="Pro residues" evidence="1">
    <location>
        <begin position="141"/>
        <end position="150"/>
    </location>
</feature>
<evidence type="ECO:0008006" key="4">
    <source>
        <dbReference type="Google" id="ProtNLM"/>
    </source>
</evidence>
<sequence length="150" mass="15918">MSPDNSHLDHDVHDWQVTHDGDAFLARAGDFLRSRPAAHTVQLTVTETSRTEGADAYCGGAPVLGRQEAAGEGRATFFRMPPHRRSLTPFTSEEADALAARLAGLGHPLPGVSADDVTAAALCPGLAAPHRRGTRPARTAPGPPARPWSW</sequence>
<dbReference type="EMBL" id="JADBGF010000001">
    <property type="protein sequence ID" value="MBE1595222.1"/>
    <property type="molecule type" value="Genomic_DNA"/>
</dbReference>
<gene>
    <name evidence="2" type="ORF">H4687_001351</name>
</gene>
<keyword evidence="3" id="KW-1185">Reference proteome</keyword>
<comment type="caution">
    <text evidence="2">The sequence shown here is derived from an EMBL/GenBank/DDBJ whole genome shotgun (WGS) entry which is preliminary data.</text>
</comment>